<dbReference type="Gene3D" id="3.30.565.10">
    <property type="entry name" value="Histidine kinase-like ATPase, C-terminal domain"/>
    <property type="match status" value="1"/>
</dbReference>
<dbReference type="PANTHER" id="PTHR43065">
    <property type="entry name" value="SENSOR HISTIDINE KINASE"/>
    <property type="match status" value="1"/>
</dbReference>
<evidence type="ECO:0000313" key="5">
    <source>
        <dbReference type="Proteomes" id="UP000019141"/>
    </source>
</evidence>
<evidence type="ECO:0000256" key="1">
    <source>
        <dbReference type="ARBA" id="ARBA00000085"/>
    </source>
</evidence>
<dbReference type="SMART" id="SM00387">
    <property type="entry name" value="HATPase_c"/>
    <property type="match status" value="1"/>
</dbReference>
<dbReference type="EC" id="2.7.13.3" evidence="2"/>
<dbReference type="PRINTS" id="PR00344">
    <property type="entry name" value="BCTRLSENSOR"/>
</dbReference>
<evidence type="ECO:0000256" key="2">
    <source>
        <dbReference type="ARBA" id="ARBA00012438"/>
    </source>
</evidence>
<accession>W4L8X2</accession>
<dbReference type="Pfam" id="PF02518">
    <property type="entry name" value="HATPase_c"/>
    <property type="match status" value="1"/>
</dbReference>
<dbReference type="InterPro" id="IPR036890">
    <property type="entry name" value="HATPase_C_sf"/>
</dbReference>
<protein>
    <recommendedName>
        <fullName evidence="2">histidine kinase</fullName>
        <ecNumber evidence="2">2.7.13.3</ecNumber>
    </recommendedName>
</protein>
<comment type="caution">
    <text evidence="4">The sequence shown here is derived from an EMBL/GenBank/DDBJ whole genome shotgun (WGS) entry which is preliminary data.</text>
</comment>
<dbReference type="InterPro" id="IPR004358">
    <property type="entry name" value="Sig_transdc_His_kin-like_C"/>
</dbReference>
<keyword evidence="5" id="KW-1185">Reference proteome</keyword>
<reference evidence="4 5" key="1">
    <citation type="journal article" date="2014" name="Nature">
        <title>An environmental bacterial taxon with a large and distinct metabolic repertoire.</title>
        <authorList>
            <person name="Wilson M.C."/>
            <person name="Mori T."/>
            <person name="Ruckert C."/>
            <person name="Uria A.R."/>
            <person name="Helf M.J."/>
            <person name="Takada K."/>
            <person name="Gernert C."/>
            <person name="Steffens U.A."/>
            <person name="Heycke N."/>
            <person name="Schmitt S."/>
            <person name="Rinke C."/>
            <person name="Helfrich E.J."/>
            <person name="Brachmann A.O."/>
            <person name="Gurgui C."/>
            <person name="Wakimoto T."/>
            <person name="Kracht M."/>
            <person name="Crusemann M."/>
            <person name="Hentschel U."/>
            <person name="Abe I."/>
            <person name="Matsunaga S."/>
            <person name="Kalinowski J."/>
            <person name="Takeyama H."/>
            <person name="Piel J."/>
        </authorList>
    </citation>
    <scope>NUCLEOTIDE SEQUENCE [LARGE SCALE GENOMIC DNA]</scope>
    <source>
        <strain evidence="5">TSY1</strain>
    </source>
</reference>
<dbReference type="Proteomes" id="UP000019141">
    <property type="component" value="Unassembled WGS sequence"/>
</dbReference>
<dbReference type="EMBL" id="AZHW01001083">
    <property type="protein sequence ID" value="ETW94319.1"/>
    <property type="molecule type" value="Genomic_DNA"/>
</dbReference>
<dbReference type="GO" id="GO:0004673">
    <property type="term" value="F:protein histidine kinase activity"/>
    <property type="evidence" value="ECO:0007669"/>
    <property type="project" value="UniProtKB-EC"/>
</dbReference>
<dbReference type="SUPFAM" id="SSF55874">
    <property type="entry name" value="ATPase domain of HSP90 chaperone/DNA topoisomerase II/histidine kinase"/>
    <property type="match status" value="1"/>
</dbReference>
<evidence type="ECO:0000313" key="4">
    <source>
        <dbReference type="EMBL" id="ETW94319.1"/>
    </source>
</evidence>
<dbReference type="InterPro" id="IPR005467">
    <property type="entry name" value="His_kinase_dom"/>
</dbReference>
<evidence type="ECO:0000259" key="3">
    <source>
        <dbReference type="PROSITE" id="PS50109"/>
    </source>
</evidence>
<feature type="domain" description="Histidine kinase" evidence="3">
    <location>
        <begin position="1"/>
        <end position="93"/>
    </location>
</feature>
<dbReference type="InterPro" id="IPR003594">
    <property type="entry name" value="HATPase_dom"/>
</dbReference>
<proteinExistence type="predicted"/>
<gene>
    <name evidence="4" type="ORF">ETSY1_35410</name>
</gene>
<dbReference type="PROSITE" id="PS50109">
    <property type="entry name" value="HIS_KIN"/>
    <property type="match status" value="1"/>
</dbReference>
<dbReference type="AlphaFoldDB" id="W4L8X2"/>
<organism evidence="4 5">
    <name type="scientific">Entotheonella factor</name>
    <dbReference type="NCBI Taxonomy" id="1429438"/>
    <lineage>
        <taxon>Bacteria</taxon>
        <taxon>Pseudomonadati</taxon>
        <taxon>Nitrospinota/Tectimicrobiota group</taxon>
        <taxon>Candidatus Tectimicrobiota</taxon>
        <taxon>Candidatus Entotheonellia</taxon>
        <taxon>Candidatus Entotheonellales</taxon>
        <taxon>Candidatus Entotheonellaceae</taxon>
        <taxon>Candidatus Entotheonella</taxon>
    </lineage>
</organism>
<dbReference type="HOGENOM" id="CLU_1955596_0_0_7"/>
<comment type="catalytic activity">
    <reaction evidence="1">
        <text>ATP + protein L-histidine = ADP + protein N-phospho-L-histidine.</text>
        <dbReference type="EC" id="2.7.13.3"/>
    </reaction>
</comment>
<dbReference type="PANTHER" id="PTHR43065:SF42">
    <property type="entry name" value="TWO-COMPONENT SENSOR PPRA"/>
    <property type="match status" value="1"/>
</dbReference>
<name>W4L8X2_ENTF1</name>
<sequence>MNLSANAEYAMRPVGGVLEIRADRVELDDVFAVPSFELDPGPYVALAIRDTGAGMPSHMIERIFDPFFTTKGVGEGTGMGLAIVHGIATGYGGGHCGGEYTWGRKLFHYLFASHGLGSRKKPACPRTR</sequence>